<comment type="caution">
    <text evidence="6">The sequence shown here is derived from an EMBL/GenBank/DDBJ whole genome shotgun (WGS) entry which is preliminary data.</text>
</comment>
<dbReference type="SUPFAM" id="SSF46626">
    <property type="entry name" value="Cytochrome c"/>
    <property type="match status" value="1"/>
</dbReference>
<dbReference type="GO" id="GO:0046872">
    <property type="term" value="F:metal ion binding"/>
    <property type="evidence" value="ECO:0007669"/>
    <property type="project" value="UniProtKB-KW"/>
</dbReference>
<dbReference type="InterPro" id="IPR011444">
    <property type="entry name" value="DUF1549"/>
</dbReference>
<dbReference type="GO" id="GO:0009055">
    <property type="term" value="F:electron transfer activity"/>
    <property type="evidence" value="ECO:0007669"/>
    <property type="project" value="InterPro"/>
</dbReference>
<dbReference type="Pfam" id="PF07583">
    <property type="entry name" value="PSCyt2"/>
    <property type="match status" value="1"/>
</dbReference>
<dbReference type="Pfam" id="PF07587">
    <property type="entry name" value="PSD1"/>
    <property type="match status" value="1"/>
</dbReference>
<feature type="domain" description="Cytochrome c" evidence="5">
    <location>
        <begin position="31"/>
        <end position="122"/>
    </location>
</feature>
<dbReference type="Gene3D" id="2.60.120.260">
    <property type="entry name" value="Galactose-binding domain-like"/>
    <property type="match status" value="1"/>
</dbReference>
<protein>
    <submittedName>
        <fullName evidence="6">DUF1553 domain-containing protein</fullName>
    </submittedName>
</protein>
<dbReference type="InterPro" id="IPR009056">
    <property type="entry name" value="Cyt_c-like_dom"/>
</dbReference>
<evidence type="ECO:0000256" key="3">
    <source>
        <dbReference type="ARBA" id="ARBA00023004"/>
    </source>
</evidence>
<gene>
    <name evidence="6" type="ORF">F5984_15515</name>
</gene>
<dbReference type="RefSeq" id="WP_152125169.1">
    <property type="nucleotide sequence ID" value="NZ_WELI01000006.1"/>
</dbReference>
<dbReference type="PANTHER" id="PTHR35889">
    <property type="entry name" value="CYCLOINULO-OLIGOSACCHARIDE FRUCTANOTRANSFERASE-RELATED"/>
    <property type="match status" value="1"/>
</dbReference>
<dbReference type="InterPro" id="IPR011429">
    <property type="entry name" value="Cyt_c_Planctomycete-type"/>
</dbReference>
<dbReference type="InterPro" id="IPR036909">
    <property type="entry name" value="Cyt_c-like_dom_sf"/>
</dbReference>
<name>A0A7J5TWV1_9BACT</name>
<keyword evidence="1 4" id="KW-0349">Heme</keyword>
<keyword evidence="3 4" id="KW-0408">Iron</keyword>
<dbReference type="PROSITE" id="PS51007">
    <property type="entry name" value="CYTC"/>
    <property type="match status" value="1"/>
</dbReference>
<dbReference type="PANTHER" id="PTHR35889:SF3">
    <property type="entry name" value="F-BOX DOMAIN-CONTAINING PROTEIN"/>
    <property type="match status" value="1"/>
</dbReference>
<evidence type="ECO:0000313" key="6">
    <source>
        <dbReference type="EMBL" id="KAB7729057.1"/>
    </source>
</evidence>
<evidence type="ECO:0000256" key="4">
    <source>
        <dbReference type="PROSITE-ProRule" id="PRU00433"/>
    </source>
</evidence>
<dbReference type="Pfam" id="PF07635">
    <property type="entry name" value="PSCyt1"/>
    <property type="match status" value="1"/>
</dbReference>
<dbReference type="EMBL" id="WELI01000006">
    <property type="protein sequence ID" value="KAB7729057.1"/>
    <property type="molecule type" value="Genomic_DNA"/>
</dbReference>
<dbReference type="Proteomes" id="UP000488299">
    <property type="component" value="Unassembled WGS sequence"/>
</dbReference>
<keyword evidence="2 4" id="KW-0479">Metal-binding</keyword>
<evidence type="ECO:0000259" key="5">
    <source>
        <dbReference type="PROSITE" id="PS51007"/>
    </source>
</evidence>
<evidence type="ECO:0000256" key="1">
    <source>
        <dbReference type="ARBA" id="ARBA00022617"/>
    </source>
</evidence>
<dbReference type="InterPro" id="IPR022655">
    <property type="entry name" value="DUF1553"/>
</dbReference>
<reference evidence="6 7" key="1">
    <citation type="submission" date="2019-10" db="EMBL/GenBank/DDBJ databases">
        <title>Rudanella paleaurantiibacter sp. nov., isolated from sludge.</title>
        <authorList>
            <person name="Xu S.Q."/>
        </authorList>
    </citation>
    <scope>NUCLEOTIDE SEQUENCE [LARGE SCALE GENOMIC DNA]</scope>
    <source>
        <strain evidence="6 7">HX-22-17</strain>
    </source>
</reference>
<proteinExistence type="predicted"/>
<dbReference type="GO" id="GO:0020037">
    <property type="term" value="F:heme binding"/>
    <property type="evidence" value="ECO:0007669"/>
    <property type="project" value="InterPro"/>
</dbReference>
<dbReference type="AlphaFoldDB" id="A0A7J5TWV1"/>
<evidence type="ECO:0000256" key="2">
    <source>
        <dbReference type="ARBA" id="ARBA00022723"/>
    </source>
</evidence>
<dbReference type="CDD" id="cd04084">
    <property type="entry name" value="CBM6_xylanase-like"/>
    <property type="match status" value="1"/>
</dbReference>
<evidence type="ECO:0000313" key="7">
    <source>
        <dbReference type="Proteomes" id="UP000488299"/>
    </source>
</evidence>
<accession>A0A7J5TWV1</accession>
<keyword evidence="7" id="KW-1185">Reference proteome</keyword>
<sequence length="937" mass="105766">MKPKRLLIGGLGTVVLLSSFSMLGVFEQKVDYNTQIKPILNKQCIACHGGVKKTAGFSLLFRHEALAPTKSGKPAIVPGDADASEMIRRLTLDDPEERMPLDGPPLSEDEIQLLRDWVDQGAEWGDHWAYTPVEKPEVPRPGSFWDQLGSVIPGLAESDETAWAKNEIDYFVLDGLRTVRDTTADAQLAKTLRPSAEASRATLLRRVSLDLTGLPPTPEQVSAFVNDTSPDAYEKQVDRLLASSAYGEKWAGMWLDLARYADTKGYERDPGRQIWRYRDWLIKAFNDDKPYNLFLTEQLAGDLMPNRDPLTGLPPDDQLVATGFHRNTMNNDEGGTQDEEFRVAAVIDRVNTTWDVFGGTTFACVQCHSHPYDPFTHEEYYKYMAFFNNTRDEDVTTDTPTLRFYKDKDSVRVQELYSWMGRLAPPGQTAQQRQFLRTLEPKFNSHALDQYQKASLLDAKFFGILHEGSGRLPNVTLTGQNRLLIAWSNETPGATLTIRRDSLNGPVLVSLPVPAPARDTVQIFPIPEVAGRHNLFFRLDNPKGGNKWVSIKWIAFQRAMPGQSAHRLGAVEMEYALLLNKRPQSTPILLDGTGDLARPTQVFDRGNWLVKTKRVQPDVPKSILPLSPDLPRNRLGLARWMTDRKHPLTARVAVNRFWEQLFGTGLVETVEDLGTQGSTPTHRALLDYLAAEFMETDGWRIKKMLRRMVLSATYRQQSAAPAALVTADPTNKYLARGPRVRLAAEQVRDQALAVSGLLNPKMYGPSVMPPQPDGIWQSPYNGESWKLSDATDRNRRALYTYWKRTAPYPSMITFDSPSREFCQVRRLRTNTPLQALVTLNDPVYVEAARTLADCVREQARTPEEQIKAAFRRVALREIEPRKLAVLLRLYRNTEQHYRQHPDEAQQLMGFEQASPALAALTVTTNTVLNLDEVITKE</sequence>
<organism evidence="6 7">
    <name type="scientific">Rudanella paleaurantiibacter</name>
    <dbReference type="NCBI Taxonomy" id="2614655"/>
    <lineage>
        <taxon>Bacteria</taxon>
        <taxon>Pseudomonadati</taxon>
        <taxon>Bacteroidota</taxon>
        <taxon>Cytophagia</taxon>
        <taxon>Cytophagales</taxon>
        <taxon>Cytophagaceae</taxon>
        <taxon>Rudanella</taxon>
    </lineage>
</organism>